<dbReference type="PROSITE" id="PS00108">
    <property type="entry name" value="PROTEIN_KINASE_ST"/>
    <property type="match status" value="1"/>
</dbReference>
<evidence type="ECO:0000313" key="8">
    <source>
        <dbReference type="EMBL" id="ACV49356.1"/>
    </source>
</evidence>
<keyword evidence="9" id="KW-1185">Reference proteome</keyword>
<keyword evidence="2" id="KW-0547">Nucleotide-binding</keyword>
<keyword evidence="1" id="KW-0808">Transferase</keyword>
<dbReference type="eggNOG" id="arCOG02844">
    <property type="taxonomic scope" value="Archaea"/>
</dbReference>
<proteinExistence type="predicted"/>
<dbReference type="NCBIfam" id="NF041393">
    <property type="entry name" value="Frdxn_Halo"/>
    <property type="match status" value="1"/>
</dbReference>
<feature type="region of interest" description="Disordered" evidence="5">
    <location>
        <begin position="1"/>
        <end position="46"/>
    </location>
</feature>
<dbReference type="KEGG" id="hmu:Hmuk_3256"/>
<dbReference type="PANTHER" id="PTHR43289">
    <property type="entry name" value="MITOGEN-ACTIVATED PROTEIN KINASE KINASE KINASE 20-RELATED"/>
    <property type="match status" value="1"/>
</dbReference>
<evidence type="ECO:0000256" key="5">
    <source>
        <dbReference type="SAM" id="MobiDB-lite"/>
    </source>
</evidence>
<dbReference type="SMART" id="SM00220">
    <property type="entry name" value="S_TKc"/>
    <property type="match status" value="1"/>
</dbReference>
<dbReference type="PANTHER" id="PTHR43289:SF6">
    <property type="entry name" value="SERINE_THREONINE-PROTEIN KINASE NEKL-3"/>
    <property type="match status" value="1"/>
</dbReference>
<dbReference type="Pfam" id="PF00111">
    <property type="entry name" value="Fer2"/>
    <property type="match status" value="1"/>
</dbReference>
<keyword evidence="8" id="KW-0614">Plasmid</keyword>
<dbReference type="GO" id="GO:0051537">
    <property type="term" value="F:2 iron, 2 sulfur cluster binding"/>
    <property type="evidence" value="ECO:0007669"/>
    <property type="project" value="InterPro"/>
</dbReference>
<evidence type="ECO:0000256" key="3">
    <source>
        <dbReference type="ARBA" id="ARBA00022777"/>
    </source>
</evidence>
<feature type="domain" description="Protein kinase" evidence="6">
    <location>
        <begin position="35"/>
        <end position="320"/>
    </location>
</feature>
<evidence type="ECO:0000256" key="1">
    <source>
        <dbReference type="ARBA" id="ARBA00022679"/>
    </source>
</evidence>
<feature type="region of interest" description="Disordered" evidence="5">
    <location>
        <begin position="522"/>
        <end position="553"/>
    </location>
</feature>
<evidence type="ECO:0000256" key="2">
    <source>
        <dbReference type="ARBA" id="ARBA00022741"/>
    </source>
</evidence>
<dbReference type="SUPFAM" id="SSF56112">
    <property type="entry name" value="Protein kinase-like (PK-like)"/>
    <property type="match status" value="1"/>
</dbReference>
<dbReference type="PROSITE" id="PS00197">
    <property type="entry name" value="2FE2S_FER_1"/>
    <property type="match status" value="1"/>
</dbReference>
<feature type="compositionally biased region" description="Basic and acidic residues" evidence="5">
    <location>
        <begin position="437"/>
        <end position="460"/>
    </location>
</feature>
<dbReference type="CDD" id="cd00207">
    <property type="entry name" value="fer2"/>
    <property type="match status" value="1"/>
</dbReference>
<dbReference type="InterPro" id="IPR000719">
    <property type="entry name" value="Prot_kinase_dom"/>
</dbReference>
<gene>
    <name evidence="8" type="ordered locus">Hmuk_3256</name>
</gene>
<dbReference type="GO" id="GO:0004674">
    <property type="term" value="F:protein serine/threonine kinase activity"/>
    <property type="evidence" value="ECO:0007669"/>
    <property type="project" value="UniProtKB-KW"/>
</dbReference>
<feature type="compositionally biased region" description="Low complexity" evidence="5">
    <location>
        <begin position="341"/>
        <end position="356"/>
    </location>
</feature>
<feature type="region of interest" description="Disordered" evidence="5">
    <location>
        <begin position="424"/>
        <end position="472"/>
    </location>
</feature>
<evidence type="ECO:0000259" key="7">
    <source>
        <dbReference type="PROSITE" id="PS51085"/>
    </source>
</evidence>
<dbReference type="Proteomes" id="UP000001746">
    <property type="component" value="Plasmid pHmuk01"/>
</dbReference>
<dbReference type="InterPro" id="IPR053441">
    <property type="entry name" value="2Fe2S_Ferredoxin"/>
</dbReference>
<dbReference type="InterPro" id="IPR036010">
    <property type="entry name" value="2Fe-2S_ferredoxin-like_sf"/>
</dbReference>
<keyword evidence="4" id="KW-0067">ATP-binding</keyword>
<dbReference type="PROSITE" id="PS50011">
    <property type="entry name" value="PROTEIN_KINASE_DOM"/>
    <property type="match status" value="1"/>
</dbReference>
<dbReference type="InterPro" id="IPR001041">
    <property type="entry name" value="2Fe-2S_ferredoxin-type"/>
</dbReference>
<feature type="compositionally biased region" description="Basic and acidic residues" evidence="5">
    <location>
        <begin position="357"/>
        <end position="368"/>
    </location>
</feature>
<dbReference type="HOGENOM" id="CLU_403688_0_0_2"/>
<keyword evidence="3 8" id="KW-0418">Kinase</keyword>
<dbReference type="AlphaFoldDB" id="C7P4W1"/>
<evidence type="ECO:0000259" key="6">
    <source>
        <dbReference type="PROSITE" id="PS50011"/>
    </source>
</evidence>
<organism evidence="8 9">
    <name type="scientific">Halomicrobium mukohataei (strain ATCC 700874 / DSM 12286 / JCM 9738 / NCIMB 13541)</name>
    <name type="common">Haloarcula mukohataei</name>
    <dbReference type="NCBI Taxonomy" id="485914"/>
    <lineage>
        <taxon>Archaea</taxon>
        <taxon>Methanobacteriati</taxon>
        <taxon>Methanobacteriota</taxon>
        <taxon>Stenosarchaea group</taxon>
        <taxon>Halobacteria</taxon>
        <taxon>Halobacteriales</taxon>
        <taxon>Haloarculaceae</taxon>
        <taxon>Halomicrobium</taxon>
    </lineage>
</organism>
<dbReference type="PROSITE" id="PS51085">
    <property type="entry name" value="2FE2S_FER_2"/>
    <property type="match status" value="1"/>
</dbReference>
<dbReference type="InterPro" id="IPR011009">
    <property type="entry name" value="Kinase-like_dom_sf"/>
</dbReference>
<dbReference type="eggNOG" id="arCOG03682">
    <property type="taxonomic scope" value="Archaea"/>
</dbReference>
<dbReference type="InterPro" id="IPR012675">
    <property type="entry name" value="Beta-grasp_dom_sf"/>
</dbReference>
<dbReference type="Pfam" id="PF00069">
    <property type="entry name" value="Pkinase"/>
    <property type="match status" value="1"/>
</dbReference>
<dbReference type="Gene3D" id="1.10.510.10">
    <property type="entry name" value="Transferase(Phosphotransferase) domain 1"/>
    <property type="match status" value="1"/>
</dbReference>
<dbReference type="GO" id="GO:0005524">
    <property type="term" value="F:ATP binding"/>
    <property type="evidence" value="ECO:0007669"/>
    <property type="project" value="UniProtKB-KW"/>
</dbReference>
<dbReference type="CDD" id="cd14014">
    <property type="entry name" value="STKc_PknB_like"/>
    <property type="match status" value="1"/>
</dbReference>
<evidence type="ECO:0000256" key="4">
    <source>
        <dbReference type="ARBA" id="ARBA00022840"/>
    </source>
</evidence>
<accession>C7P4W1</accession>
<dbReference type="SUPFAM" id="SSF54292">
    <property type="entry name" value="2Fe-2S ferredoxin-like"/>
    <property type="match status" value="1"/>
</dbReference>
<sequence length="681" mass="74272">MRSGQTAETMSDRNPPDIEAVTSPPRRSLRYEHIETSDEPIGRGGQAVVYEGRVTDEEPPDRIALKEPPRAGTLTGDAIERFLSEAKRWETVDGRERNKQRWTDSDHIVGVVDIGDRLPWIAIEYMGGGTLADRLDASDGGLELTHALWIGECLCRGLAVAHAYGIVHLDLKPANVLFRETAAGTWDLPKIGDWGLSRVLSEQTGTMDGLSVAYAAPEQFESDEFGDPDTLTDVYQAGAIVYALLTGEPPYTGSQTGIMHDIVYGDPPTPPSDYRDDVTEAIDAVVLTALETEKRSRYESVQLFERALRAVRSGGRLPTIIAERVDDPVDAGERVRHEAGQSSESQHSHTQQTSDSGRNEQTAEHQAEPTDTVSTEYLLAVVDELTDSGERTVSSETIAEHVEAGRQSVLDRLDELKQANLVEYTSDGPSGYRPTRRGVERARGTEVDVSRADQSGDRETGGSQHRASSIGAEAVYEAIRDRSRRGTTPVSSAELGRALDASRGAVLDALDDLKDDGRVAYRSDPNGGYHLTGSRGAVERSSDRGSTASSSRTATVEYLNDEVVADRGWDPRDGEAFTRAATSDLPPEDYGTIEVERDEYVLEAAEAAGLDWPSSCRAGACTNCAAVVVEGEIDMELQQILSDEEVEQEDVVLTCIGTPASDRVKLLYNAKHRDRLQNRVI</sequence>
<feature type="region of interest" description="Disordered" evidence="5">
    <location>
        <begin position="323"/>
        <end position="375"/>
    </location>
</feature>
<geneLocation type="plasmid" evidence="8 9">
    <name>pHmuk01</name>
</geneLocation>
<feature type="compositionally biased region" description="Low complexity" evidence="5">
    <location>
        <begin position="544"/>
        <end position="553"/>
    </location>
</feature>
<name>C7P4W1_HALMD</name>
<reference evidence="9" key="1">
    <citation type="journal article" date="2009" name="Stand. Genomic Sci.">
        <title>Complete genome sequence of Halomicrobium mukohataei type strain (arg-2).</title>
        <authorList>
            <person name="Tindall B.J."/>
            <person name="Schneider S."/>
            <person name="Lapidus A."/>
            <person name="Copeland A."/>
            <person name="Glavina Del Rio T."/>
            <person name="Nolan M."/>
            <person name="Lucas S."/>
            <person name="Chen F."/>
            <person name="Tice H."/>
            <person name="Cheng J.F."/>
            <person name="Saunders E."/>
            <person name="Bruce D."/>
            <person name="Goodwin L."/>
            <person name="Pitluck S."/>
            <person name="Mikhailova N."/>
            <person name="Pati A."/>
            <person name="Ivanova N."/>
            <person name="Mavrommatis K."/>
            <person name="Chen A."/>
            <person name="Palaniappan K."/>
            <person name="Chain P."/>
            <person name="Land M."/>
            <person name="Hauser L."/>
            <person name="Chang Y.J."/>
            <person name="Jeffries C.D."/>
            <person name="Brettin T."/>
            <person name="Han C."/>
            <person name="Rohde M."/>
            <person name="Goker M."/>
            <person name="Bristow J."/>
            <person name="Eisen J.A."/>
            <person name="Markowitz V."/>
            <person name="Hugenholtz P."/>
            <person name="Klenk H.P."/>
            <person name="Kyrpides N.C."/>
            <person name="Detter J.C."/>
        </authorList>
    </citation>
    <scope>NUCLEOTIDE SEQUENCE [LARGE SCALE GENOMIC DNA]</scope>
    <source>
        <strain evidence="9">ATCC 700874 / DSM 12286 / JCM 9738 / NCIMB 13541</strain>
        <plasmid evidence="9">Plasmid pHmuk01</plasmid>
    </source>
</reference>
<keyword evidence="8" id="KW-0723">Serine/threonine-protein kinase</keyword>
<feature type="domain" description="2Fe-2S ferredoxin-type" evidence="7">
    <location>
        <begin position="581"/>
        <end position="672"/>
    </location>
</feature>
<feature type="compositionally biased region" description="Basic and acidic residues" evidence="5">
    <location>
        <begin position="323"/>
        <end position="339"/>
    </location>
</feature>
<protein>
    <submittedName>
        <fullName evidence="8">Serine/threonine protein kinase</fullName>
    </submittedName>
</protein>
<dbReference type="EMBL" id="CP001689">
    <property type="protein sequence ID" value="ACV49356.1"/>
    <property type="molecule type" value="Genomic_DNA"/>
</dbReference>
<dbReference type="InterPro" id="IPR008271">
    <property type="entry name" value="Ser/Thr_kinase_AS"/>
</dbReference>
<dbReference type="Gene3D" id="3.10.20.30">
    <property type="match status" value="1"/>
</dbReference>
<dbReference type="SUPFAM" id="SSF46785">
    <property type="entry name" value="Winged helix' DNA-binding domain"/>
    <property type="match status" value="1"/>
</dbReference>
<evidence type="ECO:0000313" key="9">
    <source>
        <dbReference type="Proteomes" id="UP000001746"/>
    </source>
</evidence>
<dbReference type="InterPro" id="IPR006058">
    <property type="entry name" value="2Fe2S_fd_BS"/>
</dbReference>
<dbReference type="InterPro" id="IPR036390">
    <property type="entry name" value="WH_DNA-bd_sf"/>
</dbReference>